<accession>A0A0C9ZZL8</accession>
<evidence type="ECO:0000256" key="2">
    <source>
        <dbReference type="ARBA" id="ARBA00010371"/>
    </source>
</evidence>
<keyword evidence="15" id="KW-1185">Reference proteome</keyword>
<dbReference type="SUPFAM" id="SSF50129">
    <property type="entry name" value="GroES-like"/>
    <property type="match status" value="1"/>
</dbReference>
<protein>
    <recommendedName>
        <fullName evidence="11">enoyl-[acyl-carrier-protein] reductase</fullName>
        <ecNumber evidence="11">1.3.1.104</ecNumber>
    </recommendedName>
</protein>
<evidence type="ECO:0000313" key="15">
    <source>
        <dbReference type="Proteomes" id="UP000054018"/>
    </source>
</evidence>
<dbReference type="PANTHER" id="PTHR43981:SF2">
    <property type="entry name" value="ENOYL-[ACYL-CARRIER-PROTEIN] REDUCTASE, MITOCHONDRIAL"/>
    <property type="match status" value="1"/>
</dbReference>
<keyword evidence="4" id="KW-0276">Fatty acid metabolism</keyword>
<keyword evidence="9" id="KW-0496">Mitochondrion</keyword>
<dbReference type="InterPro" id="IPR020843">
    <property type="entry name" value="ER"/>
</dbReference>
<dbReference type="SUPFAM" id="SSF51735">
    <property type="entry name" value="NAD(P)-binding Rossmann-fold domains"/>
    <property type="match status" value="1"/>
</dbReference>
<dbReference type="Pfam" id="PF00107">
    <property type="entry name" value="ADH_zinc_N"/>
    <property type="match status" value="1"/>
</dbReference>
<dbReference type="SMART" id="SM00829">
    <property type="entry name" value="PKS_ER"/>
    <property type="match status" value="1"/>
</dbReference>
<keyword evidence="6" id="KW-0809">Transit peptide</keyword>
<dbReference type="EC" id="1.3.1.104" evidence="11"/>
<name>A0A0C9ZZL8_9AGAM</name>
<dbReference type="InterPro" id="IPR011032">
    <property type="entry name" value="GroES-like_sf"/>
</dbReference>
<dbReference type="Proteomes" id="UP000054018">
    <property type="component" value="Unassembled WGS sequence"/>
</dbReference>
<gene>
    <name evidence="14" type="ORF">PISMIDRAFT_97112</name>
</gene>
<comment type="subcellular location">
    <subcellularLocation>
        <location evidence="1">Mitochondrion</location>
    </subcellularLocation>
</comment>
<keyword evidence="5" id="KW-0521">NADP</keyword>
<dbReference type="InterPro" id="IPR013154">
    <property type="entry name" value="ADH-like_N"/>
</dbReference>
<evidence type="ECO:0000256" key="1">
    <source>
        <dbReference type="ARBA" id="ARBA00004173"/>
    </source>
</evidence>
<evidence type="ECO:0000256" key="4">
    <source>
        <dbReference type="ARBA" id="ARBA00022832"/>
    </source>
</evidence>
<evidence type="ECO:0000256" key="5">
    <source>
        <dbReference type="ARBA" id="ARBA00022857"/>
    </source>
</evidence>
<reference evidence="14 15" key="1">
    <citation type="submission" date="2014-04" db="EMBL/GenBank/DDBJ databases">
        <authorList>
            <consortium name="DOE Joint Genome Institute"/>
            <person name="Kuo A."/>
            <person name="Kohler A."/>
            <person name="Costa M.D."/>
            <person name="Nagy L.G."/>
            <person name="Floudas D."/>
            <person name="Copeland A."/>
            <person name="Barry K.W."/>
            <person name="Cichocki N."/>
            <person name="Veneault-Fourrey C."/>
            <person name="LaButti K."/>
            <person name="Lindquist E.A."/>
            <person name="Lipzen A."/>
            <person name="Lundell T."/>
            <person name="Morin E."/>
            <person name="Murat C."/>
            <person name="Sun H."/>
            <person name="Tunlid A."/>
            <person name="Henrissat B."/>
            <person name="Grigoriev I.V."/>
            <person name="Hibbett D.S."/>
            <person name="Martin F."/>
            <person name="Nordberg H.P."/>
            <person name="Cantor M.N."/>
            <person name="Hua S.X."/>
        </authorList>
    </citation>
    <scope>NUCLEOTIDE SEQUENCE [LARGE SCALE GENOMIC DNA]</scope>
    <source>
        <strain evidence="14 15">441</strain>
    </source>
</reference>
<keyword evidence="7" id="KW-0560">Oxidoreductase</keyword>
<evidence type="ECO:0000256" key="8">
    <source>
        <dbReference type="ARBA" id="ARBA00023098"/>
    </source>
</evidence>
<comment type="similarity">
    <text evidence="2">Belongs to the zinc-containing alcohol dehydrogenase family. Quinone oxidoreductase subfamily.</text>
</comment>
<dbReference type="Gene3D" id="3.40.50.720">
    <property type="entry name" value="NAD(P)-binding Rossmann-like Domain"/>
    <property type="match status" value="1"/>
</dbReference>
<keyword evidence="8" id="KW-0443">Lipid metabolism</keyword>
<dbReference type="AlphaFoldDB" id="A0A0C9ZZL8"/>
<dbReference type="PANTHER" id="PTHR43981">
    <property type="entry name" value="ENOYL-[ACYL-CARRIER-PROTEIN] REDUCTASE, MITOCHONDRIAL"/>
    <property type="match status" value="1"/>
</dbReference>
<organism evidence="14 15">
    <name type="scientific">Pisolithus microcarpus 441</name>
    <dbReference type="NCBI Taxonomy" id="765257"/>
    <lineage>
        <taxon>Eukaryota</taxon>
        <taxon>Fungi</taxon>
        <taxon>Dikarya</taxon>
        <taxon>Basidiomycota</taxon>
        <taxon>Agaricomycotina</taxon>
        <taxon>Agaricomycetes</taxon>
        <taxon>Agaricomycetidae</taxon>
        <taxon>Boletales</taxon>
        <taxon>Sclerodermatineae</taxon>
        <taxon>Pisolithaceae</taxon>
        <taxon>Pisolithus</taxon>
    </lineage>
</organism>
<dbReference type="InterPro" id="IPR013149">
    <property type="entry name" value="ADH-like_C"/>
</dbReference>
<evidence type="ECO:0000256" key="6">
    <source>
        <dbReference type="ARBA" id="ARBA00022946"/>
    </source>
</evidence>
<evidence type="ECO:0000256" key="3">
    <source>
        <dbReference type="ARBA" id="ARBA00022516"/>
    </source>
</evidence>
<evidence type="ECO:0000256" key="12">
    <source>
        <dbReference type="ARBA" id="ARBA00048843"/>
    </source>
</evidence>
<dbReference type="CDD" id="cd08290">
    <property type="entry name" value="ETR"/>
    <property type="match status" value="1"/>
</dbReference>
<dbReference type="Gene3D" id="3.90.180.10">
    <property type="entry name" value="Medium-chain alcohol dehydrogenases, catalytic domain"/>
    <property type="match status" value="1"/>
</dbReference>
<evidence type="ECO:0000256" key="9">
    <source>
        <dbReference type="ARBA" id="ARBA00023128"/>
    </source>
</evidence>
<evidence type="ECO:0000256" key="10">
    <source>
        <dbReference type="ARBA" id="ARBA00023160"/>
    </source>
</evidence>
<reference evidence="15" key="2">
    <citation type="submission" date="2015-01" db="EMBL/GenBank/DDBJ databases">
        <title>Evolutionary Origins and Diversification of the Mycorrhizal Mutualists.</title>
        <authorList>
            <consortium name="DOE Joint Genome Institute"/>
            <consortium name="Mycorrhizal Genomics Consortium"/>
            <person name="Kohler A."/>
            <person name="Kuo A."/>
            <person name="Nagy L.G."/>
            <person name="Floudas D."/>
            <person name="Copeland A."/>
            <person name="Barry K.W."/>
            <person name="Cichocki N."/>
            <person name="Veneault-Fourrey C."/>
            <person name="LaButti K."/>
            <person name="Lindquist E.A."/>
            <person name="Lipzen A."/>
            <person name="Lundell T."/>
            <person name="Morin E."/>
            <person name="Murat C."/>
            <person name="Riley R."/>
            <person name="Ohm R."/>
            <person name="Sun H."/>
            <person name="Tunlid A."/>
            <person name="Henrissat B."/>
            <person name="Grigoriev I.V."/>
            <person name="Hibbett D.S."/>
            <person name="Martin F."/>
        </authorList>
    </citation>
    <scope>NUCLEOTIDE SEQUENCE [LARGE SCALE GENOMIC DNA]</scope>
    <source>
        <strain evidence="15">441</strain>
    </source>
</reference>
<proteinExistence type="inferred from homology"/>
<dbReference type="GO" id="GO:0005739">
    <property type="term" value="C:mitochondrion"/>
    <property type="evidence" value="ECO:0007669"/>
    <property type="project" value="UniProtKB-SubCell"/>
</dbReference>
<dbReference type="STRING" id="765257.A0A0C9ZZL8"/>
<dbReference type="HOGENOM" id="CLU_026673_17_0_1"/>
<keyword evidence="3" id="KW-0444">Lipid biosynthesis</keyword>
<evidence type="ECO:0000256" key="11">
    <source>
        <dbReference type="ARBA" id="ARBA00038963"/>
    </source>
</evidence>
<evidence type="ECO:0000259" key="13">
    <source>
        <dbReference type="SMART" id="SM00829"/>
    </source>
</evidence>
<dbReference type="InterPro" id="IPR036291">
    <property type="entry name" value="NAD(P)-bd_dom_sf"/>
</dbReference>
<dbReference type="GO" id="GO:0141148">
    <property type="term" value="F:enoyl-[acyl-carrier-protein] reductase (NADPH) activity"/>
    <property type="evidence" value="ECO:0007669"/>
    <property type="project" value="UniProtKB-EC"/>
</dbReference>
<dbReference type="GO" id="GO:0006633">
    <property type="term" value="P:fatty acid biosynthetic process"/>
    <property type="evidence" value="ECO:0007669"/>
    <property type="project" value="UniProtKB-KW"/>
</dbReference>
<dbReference type="OrthoDB" id="7482721at2759"/>
<keyword evidence="10" id="KW-0275">Fatty acid biosynthesis</keyword>
<dbReference type="EMBL" id="KN833710">
    <property type="protein sequence ID" value="KIK25238.1"/>
    <property type="molecule type" value="Genomic_DNA"/>
</dbReference>
<evidence type="ECO:0000313" key="14">
    <source>
        <dbReference type="EMBL" id="KIK25238.1"/>
    </source>
</evidence>
<dbReference type="Pfam" id="PF08240">
    <property type="entry name" value="ADH_N"/>
    <property type="match status" value="1"/>
</dbReference>
<evidence type="ECO:0000256" key="7">
    <source>
        <dbReference type="ARBA" id="ARBA00023002"/>
    </source>
</evidence>
<feature type="domain" description="Enoyl reductase (ER)" evidence="13">
    <location>
        <begin position="40"/>
        <end position="354"/>
    </location>
</feature>
<dbReference type="InterPro" id="IPR051034">
    <property type="entry name" value="Mito_Enoyl-ACP_Reductase"/>
</dbReference>
<comment type="catalytic activity">
    <reaction evidence="12">
        <text>a 2,3-saturated acyl-[ACP] + NADP(+) = a (2E)-enoyl-[ACP] + NADPH + H(+)</text>
        <dbReference type="Rhea" id="RHEA:22564"/>
        <dbReference type="Rhea" id="RHEA-COMP:9925"/>
        <dbReference type="Rhea" id="RHEA-COMP:9926"/>
        <dbReference type="ChEBI" id="CHEBI:15378"/>
        <dbReference type="ChEBI" id="CHEBI:57783"/>
        <dbReference type="ChEBI" id="CHEBI:58349"/>
        <dbReference type="ChEBI" id="CHEBI:78784"/>
        <dbReference type="ChEBI" id="CHEBI:78785"/>
        <dbReference type="EC" id="1.3.1.104"/>
    </reaction>
</comment>
<sequence length="368" mass="40803">MLLRTARLRQSFLRTRTFATSSVSCRNKAIVYRKHGNPSEVLSVLSFPDLPPPPPNTANVRFRLSPLNPADINVVEGVYPAKPSPFDLLSRDAPVYVGGNEGLAEVVQVGDGVKELRKGDWVVMTKPQIGTWTSARNVGVQDVLKIPSDLEEAQAATLTVCDVHKVNPPTAYNMLHDFVHLEKGDWVVQNGANSAVGQAVIQIAAANGWNTLNFVRDREDIGSLTGYLKDLGATQVATYDQLVDKGFKDQVKTWTGGQSIRLGLNCIGGRATTMMVRLLGQDAHLVSYGAMSREPLSVPTSLFIFKNLTCHGFWQSQWYSRKSMQERERLMENLVGLMRHGKVRSHGLRQRRELKLCTISSVAQNTKY</sequence>
<dbReference type="FunFam" id="3.40.50.720:FF:000112">
    <property type="entry name" value="Enoyl-[acyl-carrier-protein] reductase 1, mitochondrial"/>
    <property type="match status" value="1"/>
</dbReference>